<evidence type="ECO:0000313" key="5">
    <source>
        <dbReference type="EMBL" id="MBN8662602.1"/>
    </source>
</evidence>
<dbReference type="CDD" id="cd24161">
    <property type="entry name" value="NUDIX_ADPRase_Ndx2"/>
    <property type="match status" value="1"/>
</dbReference>
<dbReference type="GO" id="GO:0016462">
    <property type="term" value="F:pyrophosphatase activity"/>
    <property type="evidence" value="ECO:0007669"/>
    <property type="project" value="UniProtKB-ARBA"/>
</dbReference>
<dbReference type="GO" id="GO:0006753">
    <property type="term" value="P:nucleoside phosphate metabolic process"/>
    <property type="evidence" value="ECO:0007669"/>
    <property type="project" value="TreeGrafter"/>
</dbReference>
<dbReference type="GO" id="GO:0005829">
    <property type="term" value="C:cytosol"/>
    <property type="evidence" value="ECO:0007669"/>
    <property type="project" value="TreeGrafter"/>
</dbReference>
<dbReference type="PRINTS" id="PR00502">
    <property type="entry name" value="NUDIXFAMILY"/>
</dbReference>
<dbReference type="PANTHER" id="PTHR11839">
    <property type="entry name" value="UDP/ADP-SUGAR PYROPHOSPHATASE"/>
    <property type="match status" value="1"/>
</dbReference>
<dbReference type="Proteomes" id="UP000664277">
    <property type="component" value="Unassembled WGS sequence"/>
</dbReference>
<evidence type="ECO:0000256" key="3">
    <source>
        <dbReference type="RuleBase" id="RU003476"/>
    </source>
</evidence>
<dbReference type="EMBL" id="JAFLCK010000045">
    <property type="protein sequence ID" value="MBN8662602.1"/>
    <property type="molecule type" value="Genomic_DNA"/>
</dbReference>
<gene>
    <name evidence="5" type="ORF">J0M35_19695</name>
</gene>
<organism evidence="5 6">
    <name type="scientific">Candidatus Obscuribacter phosphatis</name>
    <dbReference type="NCBI Taxonomy" id="1906157"/>
    <lineage>
        <taxon>Bacteria</taxon>
        <taxon>Bacillati</taxon>
        <taxon>Candidatus Melainabacteria</taxon>
        <taxon>Candidatus Obscuribacterales</taxon>
        <taxon>Candidatus Obscuribacteraceae</taxon>
        <taxon>Candidatus Obscuribacter</taxon>
    </lineage>
</organism>
<keyword evidence="2 3" id="KW-0378">Hydrolase</keyword>
<dbReference type="InterPro" id="IPR015797">
    <property type="entry name" value="NUDIX_hydrolase-like_dom_sf"/>
</dbReference>
<dbReference type="GO" id="GO:0019693">
    <property type="term" value="P:ribose phosphate metabolic process"/>
    <property type="evidence" value="ECO:0007669"/>
    <property type="project" value="TreeGrafter"/>
</dbReference>
<comment type="caution">
    <text evidence="5">The sequence shown here is derived from an EMBL/GenBank/DDBJ whole genome shotgun (WGS) entry which is preliminary data.</text>
</comment>
<dbReference type="PROSITE" id="PS51462">
    <property type="entry name" value="NUDIX"/>
    <property type="match status" value="1"/>
</dbReference>
<dbReference type="InterPro" id="IPR020084">
    <property type="entry name" value="NUDIX_hydrolase_CS"/>
</dbReference>
<dbReference type="Gene3D" id="3.90.79.10">
    <property type="entry name" value="Nucleoside Triphosphate Pyrophosphohydrolase"/>
    <property type="match status" value="1"/>
</dbReference>
<reference evidence="5" key="1">
    <citation type="submission" date="2021-02" db="EMBL/GenBank/DDBJ databases">
        <title>Genome-Resolved Metagenomics of a Microbial Community Performing Photosynthetic Biological Nutrient Removal.</title>
        <authorList>
            <person name="Mcdaniel E.A."/>
        </authorList>
    </citation>
    <scope>NUCLEOTIDE SEQUENCE</scope>
    <source>
        <strain evidence="5">UWPOB_OBS1</strain>
    </source>
</reference>
<evidence type="ECO:0000313" key="6">
    <source>
        <dbReference type="Proteomes" id="UP000664277"/>
    </source>
</evidence>
<evidence type="ECO:0000256" key="1">
    <source>
        <dbReference type="ARBA" id="ARBA00001946"/>
    </source>
</evidence>
<dbReference type="InterPro" id="IPR000086">
    <property type="entry name" value="NUDIX_hydrolase_dom"/>
</dbReference>
<evidence type="ECO:0000256" key="2">
    <source>
        <dbReference type="ARBA" id="ARBA00022801"/>
    </source>
</evidence>
<accession>A0A8J7PD19</accession>
<sequence length="195" mass="21476">MTKNLPSPLPSAISSLVESPWKTLKKKEIYDNAWIRVQEDDVIRPDGKPGTYTTVSYKNKAIGVLPIDEQGNTYLVGQYRYPLDLYSWEIPEGGCPQGEDPLAAAMRELKEETGLTAAKYEVLGRSYLSNSVSDEEATYYLATGLTEGEAEPEGTEELALRKVPFSKALEMVASGEITDALSILAIYAYAQRLNG</sequence>
<dbReference type="InterPro" id="IPR020476">
    <property type="entry name" value="Nudix_hydrolase"/>
</dbReference>
<dbReference type="PANTHER" id="PTHR11839:SF18">
    <property type="entry name" value="NUDIX HYDROLASE DOMAIN-CONTAINING PROTEIN"/>
    <property type="match status" value="1"/>
</dbReference>
<evidence type="ECO:0000259" key="4">
    <source>
        <dbReference type="PROSITE" id="PS51462"/>
    </source>
</evidence>
<dbReference type="PROSITE" id="PS00893">
    <property type="entry name" value="NUDIX_BOX"/>
    <property type="match status" value="1"/>
</dbReference>
<dbReference type="Pfam" id="PF00293">
    <property type="entry name" value="NUDIX"/>
    <property type="match status" value="1"/>
</dbReference>
<comment type="cofactor">
    <cofactor evidence="1">
        <name>Mg(2+)</name>
        <dbReference type="ChEBI" id="CHEBI:18420"/>
    </cofactor>
</comment>
<proteinExistence type="inferred from homology"/>
<dbReference type="SUPFAM" id="SSF55811">
    <property type="entry name" value="Nudix"/>
    <property type="match status" value="1"/>
</dbReference>
<dbReference type="AlphaFoldDB" id="A0A8J7PD19"/>
<comment type="similarity">
    <text evidence="3">Belongs to the Nudix hydrolase family.</text>
</comment>
<protein>
    <submittedName>
        <fullName evidence="5">NUDIX hydrolase</fullName>
    </submittedName>
</protein>
<feature type="domain" description="Nudix hydrolase" evidence="4">
    <location>
        <begin position="57"/>
        <end position="185"/>
    </location>
</feature>
<name>A0A8J7PD19_9BACT</name>